<keyword evidence="2" id="KW-1003">Cell membrane</keyword>
<dbReference type="RefSeq" id="WP_123351552.1">
    <property type="nucleotide sequence ID" value="NZ_RJVK01000001.1"/>
</dbReference>
<evidence type="ECO:0000313" key="11">
    <source>
        <dbReference type="Proteomes" id="UP000298805"/>
    </source>
</evidence>
<sequence length="101" mass="11107">MSMKKKLLIVLGVLLALVPLGVLTDNPAWGEWDLDYYKEKLGFIPQGMAHASSIKPLIPDYEVPGLGTISGYYISAIVGVILVFAIYFILAKVLKGKKVER</sequence>
<dbReference type="Proteomes" id="UP000298805">
    <property type="component" value="Chromosome"/>
</dbReference>
<proteinExistence type="predicted"/>
<dbReference type="InterPro" id="IPR025937">
    <property type="entry name" value="PDGLE_dom"/>
</dbReference>
<dbReference type="EMBL" id="RJVK01000001">
    <property type="protein sequence ID" value="ROR40637.1"/>
    <property type="molecule type" value="Genomic_DNA"/>
</dbReference>
<evidence type="ECO:0000313" key="10">
    <source>
        <dbReference type="Proteomes" id="UP000272781"/>
    </source>
</evidence>
<evidence type="ECO:0000313" key="8">
    <source>
        <dbReference type="EMBL" id="QCI28634.1"/>
    </source>
</evidence>
<reference evidence="11" key="1">
    <citation type="submission" date="2018-03" db="EMBL/GenBank/DDBJ databases">
        <title>A comparative analysis of the Nautiliaceae.</title>
        <authorList>
            <person name="Grosche A."/>
            <person name="Smedile F."/>
            <person name="Vetriani C."/>
        </authorList>
    </citation>
    <scope>NUCLEOTIDE SEQUENCE [LARGE SCALE GENOMIC DNA]</scope>
    <source>
        <strain evidence="11">TB6</strain>
    </source>
</reference>
<evidence type="ECO:0000259" key="7">
    <source>
        <dbReference type="Pfam" id="PF13190"/>
    </source>
</evidence>
<evidence type="ECO:0000256" key="6">
    <source>
        <dbReference type="SAM" id="Phobius"/>
    </source>
</evidence>
<evidence type="ECO:0000256" key="3">
    <source>
        <dbReference type="ARBA" id="ARBA00022692"/>
    </source>
</evidence>
<dbReference type="AlphaFoldDB" id="A0AAJ4RD97"/>
<name>A0AAJ4RD97_9BACT</name>
<comment type="subcellular location">
    <subcellularLocation>
        <location evidence="1">Cell membrane</location>
    </subcellularLocation>
</comment>
<keyword evidence="11" id="KW-1185">Reference proteome</keyword>
<accession>A0AAJ4RD97</accession>
<keyword evidence="5 6" id="KW-0472">Membrane</keyword>
<dbReference type="Pfam" id="PF13190">
    <property type="entry name" value="PDGLE"/>
    <property type="match status" value="1"/>
</dbReference>
<dbReference type="GO" id="GO:0005886">
    <property type="term" value="C:plasma membrane"/>
    <property type="evidence" value="ECO:0007669"/>
    <property type="project" value="UniProtKB-SubCell"/>
</dbReference>
<feature type="domain" description="PDGLE" evidence="7">
    <location>
        <begin position="9"/>
        <end position="95"/>
    </location>
</feature>
<evidence type="ECO:0000256" key="5">
    <source>
        <dbReference type="ARBA" id="ARBA00023136"/>
    </source>
</evidence>
<dbReference type="Proteomes" id="UP000272781">
    <property type="component" value="Unassembled WGS sequence"/>
</dbReference>
<reference evidence="8" key="3">
    <citation type="submission" date="2019-06" db="EMBL/GenBank/DDBJ databases">
        <title>A comparative analysis of the Nautiliaceae.</title>
        <authorList>
            <person name="Grosche A."/>
            <person name="Smedile F."/>
            <person name="Vetriani C."/>
        </authorList>
    </citation>
    <scope>NUCLEOTIDE SEQUENCE</scope>
    <source>
        <strain evidence="8">TB6</strain>
    </source>
</reference>
<evidence type="ECO:0000256" key="2">
    <source>
        <dbReference type="ARBA" id="ARBA00022475"/>
    </source>
</evidence>
<reference evidence="9 10" key="2">
    <citation type="submission" date="2018-11" db="EMBL/GenBank/DDBJ databases">
        <title>Genomic Encyclopedia of Type Strains, Phase IV (KMG-IV): sequencing the most valuable type-strain genomes for metagenomic binning, comparative biology and taxonomic classification.</title>
        <authorList>
            <person name="Goeker M."/>
        </authorList>
    </citation>
    <scope>NUCLEOTIDE SEQUENCE [LARGE SCALE GENOMIC DNA]</scope>
    <source>
        <strain evidence="9 10">DSM 27783</strain>
    </source>
</reference>
<evidence type="ECO:0000256" key="4">
    <source>
        <dbReference type="ARBA" id="ARBA00022989"/>
    </source>
</evidence>
<dbReference type="EMBL" id="CP027432">
    <property type="protein sequence ID" value="QCI28634.1"/>
    <property type="molecule type" value="Genomic_DNA"/>
</dbReference>
<keyword evidence="3 6" id="KW-0812">Transmembrane</keyword>
<keyword evidence="4 6" id="KW-1133">Transmembrane helix</keyword>
<protein>
    <submittedName>
        <fullName evidence="8">Cobalamin biosynthesis protein</fullName>
    </submittedName>
    <submittedName>
        <fullName evidence="9">Cobalt/nickel transport protein</fullName>
    </submittedName>
</protein>
<feature type="transmembrane region" description="Helical" evidence="6">
    <location>
        <begin position="72"/>
        <end position="94"/>
    </location>
</feature>
<evidence type="ECO:0000256" key="1">
    <source>
        <dbReference type="ARBA" id="ARBA00004236"/>
    </source>
</evidence>
<organism evidence="9 10">
    <name type="scientific">Caminibacter pacificus</name>
    <dbReference type="NCBI Taxonomy" id="1424653"/>
    <lineage>
        <taxon>Bacteria</taxon>
        <taxon>Pseudomonadati</taxon>
        <taxon>Campylobacterota</taxon>
        <taxon>Epsilonproteobacteria</taxon>
        <taxon>Nautiliales</taxon>
        <taxon>Nautiliaceae</taxon>
        <taxon>Caminibacter</taxon>
    </lineage>
</organism>
<gene>
    <name evidence="8" type="ORF">C6V80_06540</name>
    <name evidence="9" type="ORF">EDC58_0116</name>
</gene>
<evidence type="ECO:0000313" key="9">
    <source>
        <dbReference type="EMBL" id="ROR40637.1"/>
    </source>
</evidence>